<dbReference type="EMBL" id="JBHRYB010000001">
    <property type="protein sequence ID" value="MFC3679095.1"/>
    <property type="molecule type" value="Genomic_DNA"/>
</dbReference>
<gene>
    <name evidence="2" type="ORF">ACFOMG_03085</name>
</gene>
<evidence type="ECO:0000313" key="3">
    <source>
        <dbReference type="Proteomes" id="UP001595722"/>
    </source>
</evidence>
<organism evidence="2 3">
    <name type="scientific">Bacterioplanoides pacificum</name>
    <dbReference type="NCBI Taxonomy" id="1171596"/>
    <lineage>
        <taxon>Bacteria</taxon>
        <taxon>Pseudomonadati</taxon>
        <taxon>Pseudomonadota</taxon>
        <taxon>Gammaproteobacteria</taxon>
        <taxon>Oceanospirillales</taxon>
        <taxon>Oceanospirillaceae</taxon>
        <taxon>Bacterioplanoides</taxon>
    </lineage>
</organism>
<comment type="caution">
    <text evidence="2">The sequence shown here is derived from an EMBL/GenBank/DDBJ whole genome shotgun (WGS) entry which is preliminary data.</text>
</comment>
<dbReference type="Proteomes" id="UP001595722">
    <property type="component" value="Unassembled WGS sequence"/>
</dbReference>
<evidence type="ECO:0000313" key="2">
    <source>
        <dbReference type="EMBL" id="MFC3679095.1"/>
    </source>
</evidence>
<name>A0ABV7VNH6_9GAMM</name>
<keyword evidence="3" id="KW-1185">Reference proteome</keyword>
<reference evidence="3" key="1">
    <citation type="journal article" date="2019" name="Int. J. Syst. Evol. Microbiol.">
        <title>The Global Catalogue of Microorganisms (GCM) 10K type strain sequencing project: providing services to taxonomists for standard genome sequencing and annotation.</title>
        <authorList>
            <consortium name="The Broad Institute Genomics Platform"/>
            <consortium name="The Broad Institute Genome Sequencing Center for Infectious Disease"/>
            <person name="Wu L."/>
            <person name="Ma J."/>
        </authorList>
    </citation>
    <scope>NUCLEOTIDE SEQUENCE [LARGE SCALE GENOMIC DNA]</scope>
    <source>
        <strain evidence="3">KCTC 42424</strain>
    </source>
</reference>
<protein>
    <submittedName>
        <fullName evidence="2">Helix-turn-helix domain-containing protein</fullName>
    </submittedName>
</protein>
<dbReference type="Pfam" id="PF22324">
    <property type="entry name" value="HTH_91"/>
    <property type="match status" value="1"/>
</dbReference>
<dbReference type="InterPro" id="IPR054382">
    <property type="entry name" value="wHTH_alphaproteobact"/>
</dbReference>
<proteinExistence type="predicted"/>
<accession>A0ABV7VNH6</accession>
<dbReference type="RefSeq" id="WP_376864742.1">
    <property type="nucleotide sequence ID" value="NZ_JBHRYB010000001.1"/>
</dbReference>
<sequence length="99" mass="11141">MKSFSKKEYVIAHLLAAGHISSWQAINNYQHARLSTVIHELRNAGAAIKTVDEPHVGGTHARYHVIDQSTVLNTLTPRMRENVEFLMKAANDPNFLLPH</sequence>
<feature type="domain" description="Winged helix" evidence="1">
    <location>
        <begin position="11"/>
        <end position="65"/>
    </location>
</feature>
<evidence type="ECO:0000259" key="1">
    <source>
        <dbReference type="Pfam" id="PF22324"/>
    </source>
</evidence>